<feature type="region of interest" description="Disordered" evidence="1">
    <location>
        <begin position="160"/>
        <end position="189"/>
    </location>
</feature>
<accession>A0ABY9HHU2</accession>
<evidence type="ECO:0000313" key="3">
    <source>
        <dbReference type="Proteomes" id="UP001239522"/>
    </source>
</evidence>
<name>A0ABY9HHU2_9ACTN</name>
<evidence type="ECO:0008006" key="4">
    <source>
        <dbReference type="Google" id="ProtNLM"/>
    </source>
</evidence>
<proteinExistence type="predicted"/>
<evidence type="ECO:0000256" key="1">
    <source>
        <dbReference type="SAM" id="MobiDB-lite"/>
    </source>
</evidence>
<sequence length="189" mass="20395">MRLLGCVLLAVLLTACQGGKEREDPQMNMQRAGERAEEILDGTMAAIRPPVTWSYGNPSDTACSTGLNEPSGTTTVFRSRNITTVVSEQRRDELLKQVRQYWEQQGARGFTVHSGKGMPRMRARTADGFAVILQVGSIGNVFIEAGAGCVADSAMTYPAGTPGLPGGPDEPDLRPREHSPHWSVTGVPR</sequence>
<dbReference type="RefSeq" id="WP_306053984.1">
    <property type="nucleotide sequence ID" value="NZ_CP120997.1"/>
</dbReference>
<reference evidence="2 3" key="1">
    <citation type="submission" date="2023-03" db="EMBL/GenBank/DDBJ databases">
        <title>Isolation and description of six Streptomyces strains from soil environments, able to metabolize different microbial glucans.</title>
        <authorList>
            <person name="Widen T."/>
            <person name="Larsbrink J."/>
        </authorList>
    </citation>
    <scope>NUCLEOTIDE SEQUENCE [LARGE SCALE GENOMIC DNA]</scope>
    <source>
        <strain evidence="2 3">Mut1</strain>
    </source>
</reference>
<organism evidence="2 3">
    <name type="scientific">Streptomyces castrisilvae</name>
    <dbReference type="NCBI Taxonomy" id="3033811"/>
    <lineage>
        <taxon>Bacteria</taxon>
        <taxon>Bacillati</taxon>
        <taxon>Actinomycetota</taxon>
        <taxon>Actinomycetes</taxon>
        <taxon>Kitasatosporales</taxon>
        <taxon>Streptomycetaceae</taxon>
        <taxon>Streptomyces</taxon>
    </lineage>
</organism>
<dbReference type="EMBL" id="CP120997">
    <property type="protein sequence ID" value="WLQ34083.1"/>
    <property type="molecule type" value="Genomic_DNA"/>
</dbReference>
<evidence type="ECO:0000313" key="2">
    <source>
        <dbReference type="EMBL" id="WLQ34083.1"/>
    </source>
</evidence>
<dbReference type="Proteomes" id="UP001239522">
    <property type="component" value="Chromosome"/>
</dbReference>
<protein>
    <recommendedName>
        <fullName evidence="4">Lipoprotein</fullName>
    </recommendedName>
</protein>
<gene>
    <name evidence="2" type="ORF">P8A18_11800</name>
</gene>
<feature type="compositionally biased region" description="Basic and acidic residues" evidence="1">
    <location>
        <begin position="171"/>
        <end position="180"/>
    </location>
</feature>
<dbReference type="PROSITE" id="PS51257">
    <property type="entry name" value="PROKAR_LIPOPROTEIN"/>
    <property type="match status" value="1"/>
</dbReference>
<keyword evidence="3" id="KW-1185">Reference proteome</keyword>